<reference evidence="2 3" key="1">
    <citation type="journal article" date="2016" name="Nat. Commun.">
        <title>Thousands of microbial genomes shed light on interconnected biogeochemical processes in an aquifer system.</title>
        <authorList>
            <person name="Anantharaman K."/>
            <person name="Brown C.T."/>
            <person name="Hug L.A."/>
            <person name="Sharon I."/>
            <person name="Castelle C.J."/>
            <person name="Probst A.J."/>
            <person name="Thomas B.C."/>
            <person name="Singh A."/>
            <person name="Wilkins M.J."/>
            <person name="Karaoz U."/>
            <person name="Brodie E.L."/>
            <person name="Williams K.H."/>
            <person name="Hubbard S.S."/>
            <person name="Banfield J.F."/>
        </authorList>
    </citation>
    <scope>NUCLEOTIDE SEQUENCE [LARGE SCALE GENOMIC DNA]</scope>
</reference>
<evidence type="ECO:0000313" key="3">
    <source>
        <dbReference type="Proteomes" id="UP000179129"/>
    </source>
</evidence>
<name>A0A1F5YWM3_9BACT</name>
<feature type="transmembrane region" description="Helical" evidence="1">
    <location>
        <begin position="12"/>
        <end position="34"/>
    </location>
</feature>
<protein>
    <submittedName>
        <fullName evidence="2">Uncharacterized protein</fullName>
    </submittedName>
</protein>
<dbReference type="EMBL" id="MFIX01000112">
    <property type="protein sequence ID" value="OGG04588.1"/>
    <property type="molecule type" value="Genomic_DNA"/>
</dbReference>
<comment type="caution">
    <text evidence="2">The sequence shown here is derived from an EMBL/GenBank/DDBJ whole genome shotgun (WGS) entry which is preliminary data.</text>
</comment>
<dbReference type="AlphaFoldDB" id="A0A1F5YWM3"/>
<proteinExistence type="predicted"/>
<feature type="transmembrane region" description="Helical" evidence="1">
    <location>
        <begin position="46"/>
        <end position="63"/>
    </location>
</feature>
<organism evidence="2 3">
    <name type="scientific">Candidatus Glassbacteria bacterium RIFCSPLOWO2_12_FULL_58_11</name>
    <dbReference type="NCBI Taxonomy" id="1817867"/>
    <lineage>
        <taxon>Bacteria</taxon>
        <taxon>Candidatus Glassiibacteriota</taxon>
    </lineage>
</organism>
<keyword evidence="1" id="KW-1133">Transmembrane helix</keyword>
<evidence type="ECO:0000256" key="1">
    <source>
        <dbReference type="SAM" id="Phobius"/>
    </source>
</evidence>
<evidence type="ECO:0000313" key="2">
    <source>
        <dbReference type="EMBL" id="OGG04588.1"/>
    </source>
</evidence>
<dbReference type="Proteomes" id="UP000179129">
    <property type="component" value="Unassembled WGS sequence"/>
</dbReference>
<sequence length="73" mass="8119">MTGKRARVTIWFLCGVILCVYGVAIIGSGIYNLYNPPQVVGAELHLDLYWGFILLAVGAVFIYKQWPDKVSAE</sequence>
<accession>A0A1F5YWM3</accession>
<gene>
    <name evidence="2" type="ORF">A3F83_03145</name>
</gene>
<keyword evidence="1" id="KW-0812">Transmembrane</keyword>
<keyword evidence="1" id="KW-0472">Membrane</keyword>